<evidence type="ECO:0000313" key="1">
    <source>
        <dbReference type="EMBL" id="QHU30852.1"/>
    </source>
</evidence>
<protein>
    <submittedName>
        <fullName evidence="1">Uncharacterized protein</fullName>
    </submittedName>
</protein>
<proteinExistence type="predicted"/>
<sequence>MKQCTFSLLNKTNYNANLEDSIIEILNKYASLTIKYVLYLSEAGIFSKNKRELTLFITTRGVDTLTHIFLNLLFYTNNSAVTYFHSEKSFYFYIEFVSQISHEDKSFLQLSSRDACNYVYKKTIFDLQKDMKHSINEDESTIKKHDTISNSIHILKISFNKLLLKTVTEKKHQHSDLTLFYDMVNHFNTLDLVNTDFKTLSIMIEYLDNNVTDIERFFKLKIVLLKKIKLGEIHLLKFKPKPNNACEAFINDMIVKNK</sequence>
<organism evidence="1">
    <name type="scientific">viral metagenome</name>
    <dbReference type="NCBI Taxonomy" id="1070528"/>
    <lineage>
        <taxon>unclassified sequences</taxon>
        <taxon>metagenomes</taxon>
        <taxon>organismal metagenomes</taxon>
    </lineage>
</organism>
<dbReference type="EMBL" id="MN740520">
    <property type="protein sequence ID" value="QHU30852.1"/>
    <property type="molecule type" value="Genomic_DNA"/>
</dbReference>
<reference evidence="1" key="1">
    <citation type="journal article" date="2020" name="Nature">
        <title>Giant virus diversity and host interactions through global metagenomics.</title>
        <authorList>
            <person name="Schulz F."/>
            <person name="Roux S."/>
            <person name="Paez-Espino D."/>
            <person name="Jungbluth S."/>
            <person name="Walsh D.A."/>
            <person name="Denef V.J."/>
            <person name="McMahon K.D."/>
            <person name="Konstantinidis K.T."/>
            <person name="Eloe-Fadrosh E.A."/>
            <person name="Kyrpides N.C."/>
            <person name="Woyke T."/>
        </authorList>
    </citation>
    <scope>NUCLEOTIDE SEQUENCE</scope>
    <source>
        <strain evidence="1">GVMAG-M-3300027892-73</strain>
    </source>
</reference>
<dbReference type="AlphaFoldDB" id="A0A6C0LNK1"/>
<accession>A0A6C0LNK1</accession>
<name>A0A6C0LNK1_9ZZZZ</name>